<accession>B1FH88</accession>
<gene>
    <name evidence="1" type="ORF">BamIOP4010DRAFT_3398</name>
</gene>
<protein>
    <submittedName>
        <fullName evidence="1">Uncharacterized protein</fullName>
    </submittedName>
</protein>
<evidence type="ECO:0000313" key="2">
    <source>
        <dbReference type="Proteomes" id="UP000005463"/>
    </source>
</evidence>
<organism evidence="1 2">
    <name type="scientific">Burkholderia ambifaria IOP40-10</name>
    <dbReference type="NCBI Taxonomy" id="396596"/>
    <lineage>
        <taxon>Bacteria</taxon>
        <taxon>Pseudomonadati</taxon>
        <taxon>Pseudomonadota</taxon>
        <taxon>Betaproteobacteria</taxon>
        <taxon>Burkholderiales</taxon>
        <taxon>Burkholderiaceae</taxon>
        <taxon>Burkholderia</taxon>
        <taxon>Burkholderia cepacia complex</taxon>
    </lineage>
</organism>
<dbReference type="EMBL" id="ABLC01000085">
    <property type="protein sequence ID" value="EDT03073.1"/>
    <property type="molecule type" value="Genomic_DNA"/>
</dbReference>
<sequence>MRRTVRELEVVVQPFASEHDAGEAVVIVEAREYRQFERVAVHTLGSGEVGDGAGNAQVGVHDDVGCA</sequence>
<proteinExistence type="predicted"/>
<dbReference type="AlphaFoldDB" id="B1FH88"/>
<comment type="caution">
    <text evidence="1">The sequence shown here is derived from an EMBL/GenBank/DDBJ whole genome shotgun (WGS) entry which is preliminary data.</text>
</comment>
<reference evidence="1 2" key="1">
    <citation type="submission" date="2008-03" db="EMBL/GenBank/DDBJ databases">
        <title>Sequencing of the draft genome and assembly of Burkholderia ambifaria IOP40-10.</title>
        <authorList>
            <consortium name="US DOE Joint Genome Institute (JGI-PGF)"/>
            <person name="Copeland A."/>
            <person name="Lucas S."/>
            <person name="Lapidus A."/>
            <person name="Glavina del Rio T."/>
            <person name="Dalin E."/>
            <person name="Tice H."/>
            <person name="Bruce D."/>
            <person name="Goodwin L."/>
            <person name="Pitluck S."/>
            <person name="Larimer F."/>
            <person name="Land M.L."/>
            <person name="Hauser L."/>
            <person name="Tiedje J."/>
            <person name="Richardson P."/>
        </authorList>
    </citation>
    <scope>NUCLEOTIDE SEQUENCE [LARGE SCALE GENOMIC DNA]</scope>
    <source>
        <strain evidence="1 2">IOP40-10</strain>
    </source>
</reference>
<dbReference type="Proteomes" id="UP000005463">
    <property type="component" value="Unassembled WGS sequence"/>
</dbReference>
<name>B1FH88_9BURK</name>
<evidence type="ECO:0000313" key="1">
    <source>
        <dbReference type="EMBL" id="EDT03073.1"/>
    </source>
</evidence>